<accession>A0ABR2GAW6</accession>
<sequence>MAIKTGFYCVGSLPKTDNKIPLWDSDCVMFVDSHARPPLRDHRASCGGGPAPAPAPDPKIVSRDDDPTGRICHSAASRESVAGYFFFMGAWKRLPINGNK</sequence>
<evidence type="ECO:0000256" key="1">
    <source>
        <dbReference type="SAM" id="MobiDB-lite"/>
    </source>
</evidence>
<proteinExistence type="predicted"/>
<organism evidence="2 3">
    <name type="scientific">Hibiscus sabdariffa</name>
    <name type="common">roselle</name>
    <dbReference type="NCBI Taxonomy" id="183260"/>
    <lineage>
        <taxon>Eukaryota</taxon>
        <taxon>Viridiplantae</taxon>
        <taxon>Streptophyta</taxon>
        <taxon>Embryophyta</taxon>
        <taxon>Tracheophyta</taxon>
        <taxon>Spermatophyta</taxon>
        <taxon>Magnoliopsida</taxon>
        <taxon>eudicotyledons</taxon>
        <taxon>Gunneridae</taxon>
        <taxon>Pentapetalae</taxon>
        <taxon>rosids</taxon>
        <taxon>malvids</taxon>
        <taxon>Malvales</taxon>
        <taxon>Malvaceae</taxon>
        <taxon>Malvoideae</taxon>
        <taxon>Hibiscus</taxon>
    </lineage>
</organism>
<protein>
    <submittedName>
        <fullName evidence="2">Uncharacterized protein</fullName>
    </submittedName>
</protein>
<keyword evidence="3" id="KW-1185">Reference proteome</keyword>
<dbReference type="Proteomes" id="UP001472677">
    <property type="component" value="Unassembled WGS sequence"/>
</dbReference>
<evidence type="ECO:0000313" key="2">
    <source>
        <dbReference type="EMBL" id="KAK8599950.1"/>
    </source>
</evidence>
<evidence type="ECO:0000313" key="3">
    <source>
        <dbReference type="Proteomes" id="UP001472677"/>
    </source>
</evidence>
<comment type="caution">
    <text evidence="2">The sequence shown here is derived from an EMBL/GenBank/DDBJ whole genome shotgun (WGS) entry which is preliminary data.</text>
</comment>
<dbReference type="EMBL" id="JBBPBM010000001">
    <property type="protein sequence ID" value="KAK8599950.1"/>
    <property type="molecule type" value="Genomic_DNA"/>
</dbReference>
<gene>
    <name evidence="2" type="ORF">V6N12_049816</name>
</gene>
<feature type="region of interest" description="Disordered" evidence="1">
    <location>
        <begin position="41"/>
        <end position="69"/>
    </location>
</feature>
<name>A0ABR2GAW6_9ROSI</name>
<reference evidence="2 3" key="1">
    <citation type="journal article" date="2024" name="G3 (Bethesda)">
        <title>Genome assembly of Hibiscus sabdariffa L. provides insights into metabolisms of medicinal natural products.</title>
        <authorList>
            <person name="Kim T."/>
        </authorList>
    </citation>
    <scope>NUCLEOTIDE SEQUENCE [LARGE SCALE GENOMIC DNA]</scope>
    <source>
        <strain evidence="2">TK-2024</strain>
        <tissue evidence="2">Old leaves</tissue>
    </source>
</reference>